<feature type="region of interest" description="Disordered" evidence="7">
    <location>
        <begin position="247"/>
        <end position="270"/>
    </location>
</feature>
<evidence type="ECO:0000256" key="4">
    <source>
        <dbReference type="ARBA" id="ARBA00022989"/>
    </source>
</evidence>
<evidence type="ECO:0000313" key="10">
    <source>
        <dbReference type="EMBL" id="SMG36971.1"/>
    </source>
</evidence>
<organism evidence="10 11">
    <name type="scientific">Paenibacillus aquistagni</name>
    <dbReference type="NCBI Taxonomy" id="1852522"/>
    <lineage>
        <taxon>Bacteria</taxon>
        <taxon>Bacillati</taxon>
        <taxon>Bacillota</taxon>
        <taxon>Bacilli</taxon>
        <taxon>Bacillales</taxon>
        <taxon>Paenibacillaceae</taxon>
        <taxon>Paenibacillus</taxon>
    </lineage>
</organism>
<feature type="transmembrane region" description="Helical" evidence="8">
    <location>
        <begin position="1026"/>
        <end position="1047"/>
    </location>
</feature>
<evidence type="ECO:0000259" key="9">
    <source>
        <dbReference type="Pfam" id="PF02687"/>
    </source>
</evidence>
<dbReference type="PANTHER" id="PTHR30287">
    <property type="entry name" value="MEMBRANE COMPONENT OF PREDICTED ABC SUPERFAMILY METABOLITE UPTAKE TRANSPORTER"/>
    <property type="match status" value="1"/>
</dbReference>
<keyword evidence="11" id="KW-1185">Reference proteome</keyword>
<name>A0A1X7K797_9BACL</name>
<dbReference type="InterPro" id="IPR038766">
    <property type="entry name" value="Membrane_comp_ABC_pdt"/>
</dbReference>
<evidence type="ECO:0000256" key="1">
    <source>
        <dbReference type="ARBA" id="ARBA00004651"/>
    </source>
</evidence>
<proteinExistence type="predicted"/>
<evidence type="ECO:0000256" key="2">
    <source>
        <dbReference type="ARBA" id="ARBA00022475"/>
    </source>
</evidence>
<evidence type="ECO:0000256" key="6">
    <source>
        <dbReference type="SAM" id="Coils"/>
    </source>
</evidence>
<protein>
    <submittedName>
        <fullName evidence="10">Putative ABC transport system permease protein</fullName>
    </submittedName>
</protein>
<feature type="compositionally biased region" description="Basic and acidic residues" evidence="7">
    <location>
        <begin position="249"/>
        <end position="270"/>
    </location>
</feature>
<evidence type="ECO:0000256" key="8">
    <source>
        <dbReference type="SAM" id="Phobius"/>
    </source>
</evidence>
<feature type="transmembrane region" description="Helical" evidence="8">
    <location>
        <begin position="567"/>
        <end position="588"/>
    </location>
</feature>
<keyword evidence="2" id="KW-1003">Cell membrane</keyword>
<reference evidence="10 11" key="1">
    <citation type="submission" date="2017-04" db="EMBL/GenBank/DDBJ databases">
        <authorList>
            <person name="Afonso C.L."/>
            <person name="Miller P.J."/>
            <person name="Scott M.A."/>
            <person name="Spackman E."/>
            <person name="Goraichik I."/>
            <person name="Dimitrov K.M."/>
            <person name="Suarez D.L."/>
            <person name="Swayne D.E."/>
        </authorList>
    </citation>
    <scope>NUCLEOTIDE SEQUENCE [LARGE SCALE GENOMIC DNA]</scope>
    <source>
        <strain evidence="10 11">11</strain>
    </source>
</reference>
<keyword evidence="4 8" id="KW-1133">Transmembrane helix</keyword>
<feature type="transmembrane region" description="Helical" evidence="8">
    <location>
        <begin position="972"/>
        <end position="992"/>
    </location>
</feature>
<dbReference type="PANTHER" id="PTHR30287:SF1">
    <property type="entry name" value="INNER MEMBRANE PROTEIN"/>
    <property type="match status" value="1"/>
</dbReference>
<evidence type="ECO:0000256" key="3">
    <source>
        <dbReference type="ARBA" id="ARBA00022692"/>
    </source>
</evidence>
<feature type="transmembrane region" description="Helical" evidence="8">
    <location>
        <begin position="1067"/>
        <end position="1087"/>
    </location>
</feature>
<dbReference type="Pfam" id="PF02687">
    <property type="entry name" value="FtsX"/>
    <property type="match status" value="2"/>
</dbReference>
<comment type="subcellular location">
    <subcellularLocation>
        <location evidence="1">Cell membrane</location>
        <topology evidence="1">Multi-pass membrane protein</topology>
    </subcellularLocation>
</comment>
<feature type="transmembrane region" description="Helical" evidence="8">
    <location>
        <begin position="661"/>
        <end position="685"/>
    </location>
</feature>
<dbReference type="EMBL" id="FXAZ01000002">
    <property type="protein sequence ID" value="SMG36971.1"/>
    <property type="molecule type" value="Genomic_DNA"/>
</dbReference>
<dbReference type="Proteomes" id="UP000193834">
    <property type="component" value="Unassembled WGS sequence"/>
</dbReference>
<feature type="coiled-coil region" evidence="6">
    <location>
        <begin position="425"/>
        <end position="537"/>
    </location>
</feature>
<gene>
    <name evidence="10" type="ORF">SAMN06295960_2173</name>
</gene>
<accession>A0A1X7K797</accession>
<feature type="transmembrane region" description="Helical" evidence="8">
    <location>
        <begin position="21"/>
        <end position="38"/>
    </location>
</feature>
<keyword evidence="3 8" id="KW-0812">Transmembrane</keyword>
<feature type="transmembrane region" description="Helical" evidence="8">
    <location>
        <begin position="739"/>
        <end position="759"/>
    </location>
</feature>
<evidence type="ECO:0000313" key="11">
    <source>
        <dbReference type="Proteomes" id="UP000193834"/>
    </source>
</evidence>
<keyword evidence="5 8" id="KW-0472">Membrane</keyword>
<feature type="domain" description="ABC3 transporter permease C-terminal" evidence="9">
    <location>
        <begin position="976"/>
        <end position="1092"/>
    </location>
</feature>
<sequence>MKKRALWQDIFREIWRTKARFLSIFSITMLGVGFFAGIKATGPDMLDTAAHYYRDQQLMDVKVMSTYGLNKKDMEILHAMPEVSKIQPGYSADAFLGDTGVIAKVLSYGSEDLLNQYVVVEGRLPEASGEMVVDASERGQRFKVGDTIALTNPDPDAKLGDTFRTLEYKIVGKVKSPQFISSMGRGTSRIGKGTADVFAVIPDQDFKLSVYTEAYLTFKDTASLTPYTALYDERVEKHMEAIEQAFAPRPEERLEEVKAEGQQKLDDAKVKVAEGKQQLQEAGDKLKDAKAQLDEGEQSYQDGMNQLESELAKGQAQLNQAKRELDQGKAQLTANRTKLTEGQAQLEKGEQQLATQKQQLEPKLAAGKQLAQSLIQVAALPPDAIPEEQRQSLISGAEAADSKLGQVVAGYMAGSVDGDTLKQAADQFEQGLKQAASKLHAAEQELNKQKQELNAGLSQLKAAEQKLASGEAEWKQGTKDLAAAKQEGEAKLAEAKADLDKGRADYEDGLKTYEEEKAKAERDIADGEREIADGQKELDKLELPKVFVFDRSVNPGYTEYSDNADRLASIATAFPVFFFLIAALVSLTTMTRMVEEQRLQIGTMKALGYSNRDIMKKFFVYASLASVSAAAAGLAIGYTFFPRIIYDAYGTLYNLPAVRTNFYMSYSLISLGVAVLCTTLTAMVATRVELKSNASVLMRPRAPKSGSRIMLERIGFIWNQLSFTGKVTARNLFRYKQRMFMTVCGVAGCTALILTGFGLKDSIGDIAPLQYGKIMKYQAAVVFQDDSSKQVVDEYNELIAGTPEVTASLNVAQEAMTAVEKGVNNQDVHLFVPESDQNLSEFVVIKGRKQTEPVKLPDEGVVVTEKLAKLFDLEKGSTLTLQNNNGESFELTVAGMTENYAMHYVYMKPDYYKQVFGAEAKLNTQLLNFEQVDQAWEDQFGEQLHANKRVAMVSFTSGVSDAFNDTMDSMNVVVVVLIISAAALAFVVLYNLTNINVSERIRELSTIKVLGFYDKEVTMYIYRENMILTVLGIFVGSFLGIVLHRFVLDTAELDAMMFSPTIHGSSYVYAGLLTLLFSGVVMASMHLKLKKIDMIEALKSVE</sequence>
<dbReference type="RefSeq" id="WP_244903365.1">
    <property type="nucleotide sequence ID" value="NZ_FXAZ01000002.1"/>
</dbReference>
<keyword evidence="6" id="KW-0175">Coiled coil</keyword>
<feature type="domain" description="ABC3 transporter permease C-terminal" evidence="9">
    <location>
        <begin position="573"/>
        <end position="687"/>
    </location>
</feature>
<dbReference type="AlphaFoldDB" id="A0A1X7K797"/>
<feature type="transmembrane region" description="Helical" evidence="8">
    <location>
        <begin position="618"/>
        <end position="641"/>
    </location>
</feature>
<dbReference type="STRING" id="1852522.SAMN06295960_2173"/>
<evidence type="ECO:0000256" key="7">
    <source>
        <dbReference type="SAM" id="MobiDB-lite"/>
    </source>
</evidence>
<dbReference type="InterPro" id="IPR003838">
    <property type="entry name" value="ABC3_permease_C"/>
</dbReference>
<evidence type="ECO:0000256" key="5">
    <source>
        <dbReference type="ARBA" id="ARBA00023136"/>
    </source>
</evidence>
<dbReference type="GO" id="GO:0005886">
    <property type="term" value="C:plasma membrane"/>
    <property type="evidence" value="ECO:0007669"/>
    <property type="project" value="UniProtKB-SubCell"/>
</dbReference>